<keyword evidence="2 5" id="KW-0547">Nucleotide-binding</keyword>
<feature type="compositionally biased region" description="Basic and acidic residues" evidence="7">
    <location>
        <begin position="381"/>
        <end position="394"/>
    </location>
</feature>
<feature type="binding site" evidence="5">
    <location>
        <position position="61"/>
    </location>
    <ligand>
        <name>ATP</name>
        <dbReference type="ChEBI" id="CHEBI:30616"/>
    </ligand>
</feature>
<feature type="region of interest" description="Disordered" evidence="7">
    <location>
        <begin position="369"/>
        <end position="450"/>
    </location>
</feature>
<dbReference type="InterPro" id="IPR011009">
    <property type="entry name" value="Kinase-like_dom_sf"/>
</dbReference>
<evidence type="ECO:0000256" key="7">
    <source>
        <dbReference type="SAM" id="MobiDB-lite"/>
    </source>
</evidence>
<dbReference type="PANTHER" id="PTHR24347">
    <property type="entry name" value="SERINE/THREONINE-PROTEIN KINASE"/>
    <property type="match status" value="1"/>
</dbReference>
<keyword evidence="4 5" id="KW-0067">ATP-binding</keyword>
<evidence type="ECO:0000256" key="3">
    <source>
        <dbReference type="ARBA" id="ARBA00022777"/>
    </source>
</evidence>
<evidence type="ECO:0000256" key="1">
    <source>
        <dbReference type="ARBA" id="ARBA00022679"/>
    </source>
</evidence>
<proteinExistence type="inferred from homology"/>
<dbReference type="EMBL" id="GBEZ01003590">
    <property type="protein sequence ID" value="JAC81564.1"/>
    <property type="molecule type" value="Transcribed_RNA"/>
</dbReference>
<protein>
    <submittedName>
        <fullName evidence="9">Kinase-like protein</fullName>
    </submittedName>
</protein>
<dbReference type="InterPro" id="IPR017441">
    <property type="entry name" value="Protein_kinase_ATP_BS"/>
</dbReference>
<dbReference type="PROSITE" id="PS00108">
    <property type="entry name" value="PROTEIN_KINASE_ST"/>
    <property type="match status" value="1"/>
</dbReference>
<dbReference type="FunFam" id="1.10.510.10:FF:000571">
    <property type="entry name" value="Maternal embryonic leucine zipper kinase"/>
    <property type="match status" value="1"/>
</dbReference>
<evidence type="ECO:0000259" key="8">
    <source>
        <dbReference type="PROSITE" id="PS50011"/>
    </source>
</evidence>
<dbReference type="GO" id="GO:0005524">
    <property type="term" value="F:ATP binding"/>
    <property type="evidence" value="ECO:0007669"/>
    <property type="project" value="UniProtKB-UniRule"/>
</dbReference>
<gene>
    <name evidence="9" type="ORF">TSPGSL018_7629</name>
</gene>
<dbReference type="GO" id="GO:0004674">
    <property type="term" value="F:protein serine/threonine kinase activity"/>
    <property type="evidence" value="ECO:0007669"/>
    <property type="project" value="UniProtKB-KW"/>
</dbReference>
<dbReference type="Gene3D" id="1.10.510.10">
    <property type="entry name" value="Transferase(Phosphotransferase) domain 1"/>
    <property type="match status" value="1"/>
</dbReference>
<evidence type="ECO:0000256" key="6">
    <source>
        <dbReference type="RuleBase" id="RU000304"/>
    </source>
</evidence>
<reference evidence="9" key="1">
    <citation type="submission" date="2014-05" db="EMBL/GenBank/DDBJ databases">
        <title>The transcriptome of the halophilic microalga Tetraselmis sp. GSL018 isolated from the Great Salt Lake, Utah.</title>
        <authorList>
            <person name="Jinkerson R.E."/>
            <person name="D'Adamo S."/>
            <person name="Posewitz M.C."/>
        </authorList>
    </citation>
    <scope>NUCLEOTIDE SEQUENCE</scope>
    <source>
        <strain evidence="9">GSL018</strain>
    </source>
</reference>
<dbReference type="Pfam" id="PF00069">
    <property type="entry name" value="Pkinase"/>
    <property type="match status" value="1"/>
</dbReference>
<feature type="compositionally biased region" description="Basic and acidic residues" evidence="7">
    <location>
        <begin position="334"/>
        <end position="347"/>
    </location>
</feature>
<sequence>MGGCCSVGGEGSSDGGQEEWAQWDTHPVREHYEILEDIGEGAFSKVVRAQQLTTGEEVALKIVHRMRPGVKPHHWEILYGEKETLQALQHPNIITLKESYEDEAQLVMVLERLKGGELLEHLKAIKFYCEQKAAQLFVQIARAVNFMHEKGFLHRDLKPENILFVESPTESPDDQLTLKLIDMGMATRFNPATPVRGAMGTAGFLAPECCHKVPHSPAMDIWSLGMLLFTMLTGRMPYSHTQIERLHYPEIPITKSPGVQSQRFLSLSTEAQELLLGMLQHDPIIRMTAAEVLQHQWVITEGLAKPAPAAQSAASSSGEDRAATKGKKSIRISGDSRGEITSEDKAGRSRKNLKQIQMQASQKSLKNLLRPQADSGGAEASRSKSRFDIGERPTRSRRSLKGADVSKGKSFFDNSNVSSKVSSRKSMFRSVSNASKTHGMKTNRVAVEPS</sequence>
<dbReference type="AlphaFoldDB" id="A0A061SES5"/>
<evidence type="ECO:0000256" key="2">
    <source>
        <dbReference type="ARBA" id="ARBA00022741"/>
    </source>
</evidence>
<keyword evidence="6" id="KW-0723">Serine/threonine-protein kinase</keyword>
<accession>A0A061SES5</accession>
<evidence type="ECO:0000256" key="4">
    <source>
        <dbReference type="ARBA" id="ARBA00022840"/>
    </source>
</evidence>
<dbReference type="InterPro" id="IPR000719">
    <property type="entry name" value="Prot_kinase_dom"/>
</dbReference>
<evidence type="ECO:0000256" key="5">
    <source>
        <dbReference type="PROSITE-ProRule" id="PRU10141"/>
    </source>
</evidence>
<name>A0A061SES5_9CHLO</name>
<dbReference type="PROSITE" id="PS00107">
    <property type="entry name" value="PROTEIN_KINASE_ATP"/>
    <property type="match status" value="1"/>
</dbReference>
<feature type="region of interest" description="Disordered" evidence="7">
    <location>
        <begin position="309"/>
        <end position="353"/>
    </location>
</feature>
<feature type="domain" description="Protein kinase" evidence="8">
    <location>
        <begin position="32"/>
        <end position="298"/>
    </location>
</feature>
<comment type="similarity">
    <text evidence="6">Belongs to the protein kinase superfamily.</text>
</comment>
<dbReference type="InterPro" id="IPR008271">
    <property type="entry name" value="Ser/Thr_kinase_AS"/>
</dbReference>
<keyword evidence="3 9" id="KW-0418">Kinase</keyword>
<organism evidence="9">
    <name type="scientific">Tetraselmis sp. GSL018</name>
    <dbReference type="NCBI Taxonomy" id="582737"/>
    <lineage>
        <taxon>Eukaryota</taxon>
        <taxon>Viridiplantae</taxon>
        <taxon>Chlorophyta</taxon>
        <taxon>core chlorophytes</taxon>
        <taxon>Chlorodendrophyceae</taxon>
        <taxon>Chlorodendrales</taxon>
        <taxon>Chlorodendraceae</taxon>
        <taxon>Tetraselmis</taxon>
    </lineage>
</organism>
<dbReference type="SMART" id="SM00220">
    <property type="entry name" value="S_TKc"/>
    <property type="match status" value="1"/>
</dbReference>
<keyword evidence="1" id="KW-0808">Transferase</keyword>
<dbReference type="SUPFAM" id="SSF56112">
    <property type="entry name" value="Protein kinase-like (PK-like)"/>
    <property type="match status" value="1"/>
</dbReference>
<evidence type="ECO:0000313" key="9">
    <source>
        <dbReference type="EMBL" id="JAC81564.1"/>
    </source>
</evidence>
<dbReference type="PROSITE" id="PS50011">
    <property type="entry name" value="PROTEIN_KINASE_DOM"/>
    <property type="match status" value="1"/>
</dbReference>
<feature type="compositionally biased region" description="Low complexity" evidence="7">
    <location>
        <begin position="409"/>
        <end position="421"/>
    </location>
</feature>